<gene>
    <name evidence="1" type="ORF">CTAM01_15200</name>
</gene>
<proteinExistence type="predicted"/>
<dbReference type="EMBL" id="MLFU01000152">
    <property type="protein sequence ID" value="KAK1477420.1"/>
    <property type="molecule type" value="Genomic_DNA"/>
</dbReference>
<accession>A0ABQ9QMB2</accession>
<organism evidence="1 2">
    <name type="scientific">Colletotrichum tamarilloi</name>
    <dbReference type="NCBI Taxonomy" id="1209934"/>
    <lineage>
        <taxon>Eukaryota</taxon>
        <taxon>Fungi</taxon>
        <taxon>Dikarya</taxon>
        <taxon>Ascomycota</taxon>
        <taxon>Pezizomycotina</taxon>
        <taxon>Sordariomycetes</taxon>
        <taxon>Hypocreomycetidae</taxon>
        <taxon>Glomerellales</taxon>
        <taxon>Glomerellaceae</taxon>
        <taxon>Colletotrichum</taxon>
        <taxon>Colletotrichum acutatum species complex</taxon>
    </lineage>
</organism>
<dbReference type="Proteomes" id="UP001227543">
    <property type="component" value="Unassembled WGS sequence"/>
</dbReference>
<reference evidence="1 2" key="1">
    <citation type="submission" date="2016-10" db="EMBL/GenBank/DDBJ databases">
        <title>The genome sequence of Colletotrichum fioriniae PJ7.</title>
        <authorList>
            <person name="Baroncelli R."/>
        </authorList>
    </citation>
    <scope>NUCLEOTIDE SEQUENCE [LARGE SCALE GENOMIC DNA]</scope>
    <source>
        <strain evidence="1 2">Tom-12</strain>
    </source>
</reference>
<sequence length="23" mass="2565">MLHNLDLAPNIHCLSTRGTDSQQ</sequence>
<protein>
    <submittedName>
        <fullName evidence="1">Uncharacterized protein</fullName>
    </submittedName>
</protein>
<evidence type="ECO:0000313" key="1">
    <source>
        <dbReference type="EMBL" id="KAK1477420.1"/>
    </source>
</evidence>
<name>A0ABQ9QMB2_9PEZI</name>
<evidence type="ECO:0000313" key="2">
    <source>
        <dbReference type="Proteomes" id="UP001227543"/>
    </source>
</evidence>
<comment type="caution">
    <text evidence="1">The sequence shown here is derived from an EMBL/GenBank/DDBJ whole genome shotgun (WGS) entry which is preliminary data.</text>
</comment>
<keyword evidence="2" id="KW-1185">Reference proteome</keyword>